<dbReference type="SUPFAM" id="SSF53335">
    <property type="entry name" value="S-adenosyl-L-methionine-dependent methyltransferases"/>
    <property type="match status" value="1"/>
</dbReference>
<evidence type="ECO:0000256" key="3">
    <source>
        <dbReference type="ARBA" id="ARBA00012327"/>
    </source>
</evidence>
<evidence type="ECO:0000256" key="4">
    <source>
        <dbReference type="ARBA" id="ARBA00022603"/>
    </source>
</evidence>
<organism evidence="10 11">
    <name type="scientific">Amphritea atlantica</name>
    <dbReference type="NCBI Taxonomy" id="355243"/>
    <lineage>
        <taxon>Bacteria</taxon>
        <taxon>Pseudomonadati</taxon>
        <taxon>Pseudomonadota</taxon>
        <taxon>Gammaproteobacteria</taxon>
        <taxon>Oceanospirillales</taxon>
        <taxon>Oceanospirillaceae</taxon>
        <taxon>Amphritea</taxon>
    </lineage>
</organism>
<keyword evidence="4 8" id="KW-0489">Methyltransferase</keyword>
<evidence type="ECO:0000256" key="6">
    <source>
        <dbReference type="ARBA" id="ARBA00022691"/>
    </source>
</evidence>
<gene>
    <name evidence="8 10" type="primary">bioC</name>
    <name evidence="10" type="ORF">KDX31_01950</name>
</gene>
<evidence type="ECO:0000256" key="7">
    <source>
        <dbReference type="ARBA" id="ARBA00022756"/>
    </source>
</evidence>
<dbReference type="CDD" id="cd02440">
    <property type="entry name" value="AdoMet_MTases"/>
    <property type="match status" value="1"/>
</dbReference>
<feature type="domain" description="Methyltransferase type 11" evidence="9">
    <location>
        <begin position="48"/>
        <end position="143"/>
    </location>
</feature>
<dbReference type="PANTHER" id="PTHR13090:SF1">
    <property type="entry name" value="ARGININE-HYDROXYLASE NDUFAF5, MITOCHONDRIAL"/>
    <property type="match status" value="1"/>
</dbReference>
<keyword evidence="11" id="KW-1185">Reference proteome</keyword>
<evidence type="ECO:0000313" key="11">
    <source>
        <dbReference type="Proteomes" id="UP001059950"/>
    </source>
</evidence>
<dbReference type="EMBL" id="CP073344">
    <property type="protein sequence ID" value="UTW03821.1"/>
    <property type="molecule type" value="Genomic_DNA"/>
</dbReference>
<dbReference type="InterPro" id="IPR013216">
    <property type="entry name" value="Methyltransf_11"/>
</dbReference>
<comment type="similarity">
    <text evidence="8">Belongs to the methyltransferase superfamily.</text>
</comment>
<evidence type="ECO:0000256" key="2">
    <source>
        <dbReference type="ARBA" id="ARBA00004746"/>
    </source>
</evidence>
<protein>
    <recommendedName>
        <fullName evidence="3 8">Malonyl-[acyl-carrier protein] O-methyltransferase</fullName>
        <shortName evidence="8">Malonyl-ACP O-methyltransferase</shortName>
        <ecNumber evidence="3 8">2.1.1.197</ecNumber>
    </recommendedName>
    <alternativeName>
        <fullName evidence="8">Biotin synthesis protein BioC</fullName>
    </alternativeName>
</protein>
<keyword evidence="6 8" id="KW-0949">S-adenosyl-L-methionine</keyword>
<dbReference type="NCBIfam" id="TIGR02072">
    <property type="entry name" value="BioC"/>
    <property type="match status" value="1"/>
</dbReference>
<dbReference type="GO" id="GO:0032259">
    <property type="term" value="P:methylation"/>
    <property type="evidence" value="ECO:0007669"/>
    <property type="project" value="UniProtKB-KW"/>
</dbReference>
<name>A0ABY5GW66_9GAMM</name>
<evidence type="ECO:0000313" key="10">
    <source>
        <dbReference type="EMBL" id="UTW03821.1"/>
    </source>
</evidence>
<keyword evidence="5 8" id="KW-0808">Transferase</keyword>
<dbReference type="GO" id="GO:0102130">
    <property type="term" value="F:malonyl-CoA methyltransferase activity"/>
    <property type="evidence" value="ECO:0007669"/>
    <property type="project" value="UniProtKB-EC"/>
</dbReference>
<sequence length="265" mass="29332">MSAQFLKPQIAESFSRAAVSYDSVAQLQRRIGHNLLSELSPSSAKVVLDLGCGTGYFAPLLTEQLNPQQLVCLDLARGMLEYARQTRVTPNTLWLCGDAESLPLADNSVDLIFSSLAIQWCEDLPALFSEVSRVLKPGGRFLFSTLGPETLYELREAWSTVDRYQHVNRFVSLSSLQASADSYLREVTLKAAEEVLLYDQLRGLTSELKGIGAHNISAGRQSGLTGKARINAFKQAYEAFRRSDGKLPATYQVFYGDYVKDKPHG</sequence>
<evidence type="ECO:0000256" key="8">
    <source>
        <dbReference type="HAMAP-Rule" id="MF_00835"/>
    </source>
</evidence>
<dbReference type="PANTHER" id="PTHR13090">
    <property type="entry name" value="ARGININE-HYDROXYLASE NDUFAF5, MITOCHONDRIAL"/>
    <property type="match status" value="1"/>
</dbReference>
<dbReference type="Proteomes" id="UP001059950">
    <property type="component" value="Chromosome"/>
</dbReference>
<dbReference type="Pfam" id="PF08241">
    <property type="entry name" value="Methyltransf_11"/>
    <property type="match status" value="1"/>
</dbReference>
<dbReference type="InterPro" id="IPR029063">
    <property type="entry name" value="SAM-dependent_MTases_sf"/>
</dbReference>
<proteinExistence type="inferred from homology"/>
<evidence type="ECO:0000256" key="1">
    <source>
        <dbReference type="ARBA" id="ARBA00000852"/>
    </source>
</evidence>
<comment type="pathway">
    <text evidence="2 8">Cofactor biosynthesis; biotin biosynthesis.</text>
</comment>
<reference evidence="10" key="1">
    <citation type="submission" date="2021-04" db="EMBL/GenBank/DDBJ databases">
        <title>Oceanospirillales bacteria with DddD are important DMSP degraders in coastal seawater.</title>
        <authorList>
            <person name="Liu J."/>
        </authorList>
    </citation>
    <scope>NUCLEOTIDE SEQUENCE</scope>
    <source>
        <strain evidence="10">GY6</strain>
    </source>
</reference>
<comment type="catalytic activity">
    <reaction evidence="1 8">
        <text>malonyl-[ACP] + S-adenosyl-L-methionine = malonyl-[ACP] methyl ester + S-adenosyl-L-homocysteine</text>
        <dbReference type="Rhea" id="RHEA:17105"/>
        <dbReference type="Rhea" id="RHEA-COMP:9623"/>
        <dbReference type="Rhea" id="RHEA-COMP:9954"/>
        <dbReference type="ChEBI" id="CHEBI:57856"/>
        <dbReference type="ChEBI" id="CHEBI:59789"/>
        <dbReference type="ChEBI" id="CHEBI:78449"/>
        <dbReference type="ChEBI" id="CHEBI:78845"/>
        <dbReference type="EC" id="2.1.1.197"/>
    </reaction>
</comment>
<evidence type="ECO:0000259" key="9">
    <source>
        <dbReference type="Pfam" id="PF08241"/>
    </source>
</evidence>
<comment type="function">
    <text evidence="8">Converts the free carboxyl group of a malonyl-thioester to its methyl ester by transfer of a methyl group from S-adenosyl-L-methionine (SAM). It allows to synthesize pimeloyl-ACP via the fatty acid synthetic pathway.</text>
</comment>
<dbReference type="HAMAP" id="MF_00835">
    <property type="entry name" value="BioC"/>
    <property type="match status" value="1"/>
</dbReference>
<dbReference type="Gene3D" id="3.40.50.150">
    <property type="entry name" value="Vaccinia Virus protein VP39"/>
    <property type="match status" value="1"/>
</dbReference>
<accession>A0ABY5GW66</accession>
<dbReference type="InterPro" id="IPR050602">
    <property type="entry name" value="Malonyl-ACP_OMT"/>
</dbReference>
<dbReference type="InterPro" id="IPR011814">
    <property type="entry name" value="BioC"/>
</dbReference>
<keyword evidence="7 8" id="KW-0093">Biotin biosynthesis</keyword>
<evidence type="ECO:0000256" key="5">
    <source>
        <dbReference type="ARBA" id="ARBA00022679"/>
    </source>
</evidence>
<dbReference type="EC" id="2.1.1.197" evidence="3 8"/>